<dbReference type="PANTHER" id="PTHR48438:SF1">
    <property type="entry name" value="ALPHA-(1,3)-FUCOSYLTRANSFERASE C-RELATED"/>
    <property type="match status" value="1"/>
</dbReference>
<keyword evidence="11" id="KW-0325">Glycoprotein</keyword>
<evidence type="ECO:0000256" key="1">
    <source>
        <dbReference type="ARBA" id="ARBA00004323"/>
    </source>
</evidence>
<dbReference type="InterPro" id="IPR055270">
    <property type="entry name" value="Glyco_tran_10_C"/>
</dbReference>
<dbReference type="InterPro" id="IPR031481">
    <property type="entry name" value="Glyco_tran_10_N"/>
</dbReference>
<dbReference type="InterPro" id="IPR038577">
    <property type="entry name" value="GT10-like_C_sf"/>
</dbReference>
<name>A0AAE0RWF7_9BIVA</name>
<evidence type="ECO:0000259" key="13">
    <source>
        <dbReference type="Pfam" id="PF00852"/>
    </source>
</evidence>
<dbReference type="GO" id="GO:0008417">
    <property type="term" value="F:fucosyltransferase activity"/>
    <property type="evidence" value="ECO:0007669"/>
    <property type="project" value="InterPro"/>
</dbReference>
<evidence type="ECO:0000256" key="4">
    <source>
        <dbReference type="ARBA" id="ARBA00022676"/>
    </source>
</evidence>
<keyword evidence="7" id="KW-0735">Signal-anchor</keyword>
<evidence type="ECO:0000313" key="16">
    <source>
        <dbReference type="Proteomes" id="UP001195483"/>
    </source>
</evidence>
<keyword evidence="16" id="KW-1185">Reference proteome</keyword>
<evidence type="ECO:0000256" key="6">
    <source>
        <dbReference type="ARBA" id="ARBA00022692"/>
    </source>
</evidence>
<dbReference type="AlphaFoldDB" id="A0AAE0RWF7"/>
<keyword evidence="4 12" id="KW-0328">Glycosyltransferase</keyword>
<evidence type="ECO:0000256" key="11">
    <source>
        <dbReference type="ARBA" id="ARBA00023180"/>
    </source>
</evidence>
<dbReference type="PANTHER" id="PTHR48438">
    <property type="entry name" value="ALPHA-(1,3)-FUCOSYLTRANSFERASE C-RELATED"/>
    <property type="match status" value="1"/>
</dbReference>
<evidence type="ECO:0000256" key="9">
    <source>
        <dbReference type="ARBA" id="ARBA00023034"/>
    </source>
</evidence>
<dbReference type="InterPro" id="IPR001503">
    <property type="entry name" value="Glyco_trans_10"/>
</dbReference>
<evidence type="ECO:0000256" key="7">
    <source>
        <dbReference type="ARBA" id="ARBA00022968"/>
    </source>
</evidence>
<organism evidence="15 16">
    <name type="scientific">Potamilus streckersoni</name>
    <dbReference type="NCBI Taxonomy" id="2493646"/>
    <lineage>
        <taxon>Eukaryota</taxon>
        <taxon>Metazoa</taxon>
        <taxon>Spiralia</taxon>
        <taxon>Lophotrochozoa</taxon>
        <taxon>Mollusca</taxon>
        <taxon>Bivalvia</taxon>
        <taxon>Autobranchia</taxon>
        <taxon>Heteroconchia</taxon>
        <taxon>Palaeoheterodonta</taxon>
        <taxon>Unionida</taxon>
        <taxon>Unionoidea</taxon>
        <taxon>Unionidae</taxon>
        <taxon>Ambleminae</taxon>
        <taxon>Lampsilini</taxon>
        <taxon>Potamilus</taxon>
    </lineage>
</organism>
<keyword evidence="9 12" id="KW-0333">Golgi apparatus</keyword>
<proteinExistence type="inferred from homology"/>
<evidence type="ECO:0000256" key="3">
    <source>
        <dbReference type="ARBA" id="ARBA00008919"/>
    </source>
</evidence>
<comment type="pathway">
    <text evidence="2">Protein modification; protein glycosylation.</text>
</comment>
<keyword evidence="5 12" id="KW-0808">Transferase</keyword>
<evidence type="ECO:0000256" key="2">
    <source>
        <dbReference type="ARBA" id="ARBA00004922"/>
    </source>
</evidence>
<comment type="caution">
    <text evidence="15">The sequence shown here is derived from an EMBL/GenBank/DDBJ whole genome shotgun (WGS) entry which is preliminary data.</text>
</comment>
<reference evidence="15" key="1">
    <citation type="journal article" date="2021" name="Genome Biol. Evol.">
        <title>A High-Quality Reference Genome for a Parasitic Bivalve with Doubly Uniparental Inheritance (Bivalvia: Unionida).</title>
        <authorList>
            <person name="Smith C.H."/>
        </authorList>
    </citation>
    <scope>NUCLEOTIDE SEQUENCE</scope>
    <source>
        <strain evidence="15">CHS0354</strain>
    </source>
</reference>
<dbReference type="SUPFAM" id="SSF53756">
    <property type="entry name" value="UDP-Glycosyltransferase/glycogen phosphorylase"/>
    <property type="match status" value="1"/>
</dbReference>
<evidence type="ECO:0000256" key="12">
    <source>
        <dbReference type="RuleBase" id="RU003832"/>
    </source>
</evidence>
<evidence type="ECO:0000256" key="10">
    <source>
        <dbReference type="ARBA" id="ARBA00023136"/>
    </source>
</evidence>
<dbReference type="GO" id="GO:0000139">
    <property type="term" value="C:Golgi membrane"/>
    <property type="evidence" value="ECO:0007669"/>
    <property type="project" value="UniProtKB-SubCell"/>
</dbReference>
<dbReference type="Proteomes" id="UP001195483">
    <property type="component" value="Unassembled WGS sequence"/>
</dbReference>
<dbReference type="EC" id="2.4.1.-" evidence="12"/>
<dbReference type="Pfam" id="PF00852">
    <property type="entry name" value="Glyco_transf_10"/>
    <property type="match status" value="1"/>
</dbReference>
<evidence type="ECO:0000259" key="14">
    <source>
        <dbReference type="Pfam" id="PF17039"/>
    </source>
</evidence>
<sequence>MPYERIGLHTTLHGLNVPLLRNFSVTLNPMQPPAAKTKRLVVWPDKEQFDDDRIVAQLEYKPKWLEEKETKKENLSLKQILLYSGFGNWQVKPGQETFKEQNCRVNTCSLIADRNRAAQADAILFQHSPTRPWFQRPKSQIWILFLLESPNHTPALNGLENLFNWTASYRHDSDIVAPYEKFVRYNERVKTLPQNKSYSVGKVKQVAWFVSNCGARNGRREFADELAKYIQVDIYGGCGNHRCSRQDSDRCFEMLSKEYKFYLAFENSNCRDYITEKFFVNGLS</sequence>
<feature type="domain" description="Fucosyltransferase N-terminal" evidence="14">
    <location>
        <begin position="79"/>
        <end position="179"/>
    </location>
</feature>
<reference evidence="15" key="2">
    <citation type="journal article" date="2021" name="Genome Biol. Evol.">
        <title>Developing a high-quality reference genome for a parasitic bivalve with doubly uniparental inheritance (Bivalvia: Unionida).</title>
        <authorList>
            <person name="Smith C.H."/>
        </authorList>
    </citation>
    <scope>NUCLEOTIDE SEQUENCE</scope>
    <source>
        <strain evidence="15">CHS0354</strain>
        <tissue evidence="15">Mantle</tissue>
    </source>
</reference>
<protein>
    <recommendedName>
        <fullName evidence="12">Fucosyltransferase</fullName>
        <ecNumber evidence="12">2.4.1.-</ecNumber>
    </recommendedName>
</protein>
<comment type="subcellular location">
    <subcellularLocation>
        <location evidence="1">Golgi apparatus membrane</location>
        <topology evidence="1">Single-pass type II membrane protein</topology>
    </subcellularLocation>
    <subcellularLocation>
        <location evidence="12">Golgi apparatus</location>
        <location evidence="12">Golgi stack membrane</location>
        <topology evidence="12">Single-pass type II membrane protein</topology>
    </subcellularLocation>
</comment>
<feature type="domain" description="Fucosyltransferase C-terminal" evidence="13">
    <location>
        <begin position="202"/>
        <end position="283"/>
    </location>
</feature>
<gene>
    <name evidence="15" type="ORF">CHS0354_008227</name>
</gene>
<dbReference type="Gene3D" id="3.40.50.11660">
    <property type="entry name" value="Glycosyl transferase family 10, C-terminal domain"/>
    <property type="match status" value="1"/>
</dbReference>
<evidence type="ECO:0000256" key="5">
    <source>
        <dbReference type="ARBA" id="ARBA00022679"/>
    </source>
</evidence>
<dbReference type="EMBL" id="JAEAOA010000548">
    <property type="protein sequence ID" value="KAK3580932.1"/>
    <property type="molecule type" value="Genomic_DNA"/>
</dbReference>
<dbReference type="Pfam" id="PF17039">
    <property type="entry name" value="Glyco_tran_10_N"/>
    <property type="match status" value="1"/>
</dbReference>
<comment type="similarity">
    <text evidence="3 12">Belongs to the glycosyltransferase 10 family.</text>
</comment>
<evidence type="ECO:0000256" key="8">
    <source>
        <dbReference type="ARBA" id="ARBA00022989"/>
    </source>
</evidence>
<accession>A0AAE0RWF7</accession>
<keyword evidence="8" id="KW-1133">Transmembrane helix</keyword>
<keyword evidence="6 12" id="KW-0812">Transmembrane</keyword>
<keyword evidence="10" id="KW-0472">Membrane</keyword>
<reference evidence="15" key="3">
    <citation type="submission" date="2023-05" db="EMBL/GenBank/DDBJ databases">
        <authorList>
            <person name="Smith C.H."/>
        </authorList>
    </citation>
    <scope>NUCLEOTIDE SEQUENCE</scope>
    <source>
        <strain evidence="15">CHS0354</strain>
        <tissue evidence="15">Mantle</tissue>
    </source>
</reference>
<dbReference type="GO" id="GO:0032580">
    <property type="term" value="C:Golgi cisterna membrane"/>
    <property type="evidence" value="ECO:0007669"/>
    <property type="project" value="UniProtKB-SubCell"/>
</dbReference>
<evidence type="ECO:0000313" key="15">
    <source>
        <dbReference type="EMBL" id="KAK3580932.1"/>
    </source>
</evidence>